<dbReference type="PANTHER" id="PTHR43319:SF3">
    <property type="entry name" value="BETA-LACTAMASE-RELATED DOMAIN-CONTAINING PROTEIN"/>
    <property type="match status" value="1"/>
</dbReference>
<organism evidence="2 3">
    <name type="scientific">Actinomadura gamaensis</name>
    <dbReference type="NCBI Taxonomy" id="1763541"/>
    <lineage>
        <taxon>Bacteria</taxon>
        <taxon>Bacillati</taxon>
        <taxon>Actinomycetota</taxon>
        <taxon>Actinomycetes</taxon>
        <taxon>Streptosporangiales</taxon>
        <taxon>Thermomonosporaceae</taxon>
        <taxon>Actinomadura</taxon>
    </lineage>
</organism>
<dbReference type="EMBL" id="JBHSIT010000002">
    <property type="protein sequence ID" value="MFC4907367.1"/>
    <property type="molecule type" value="Genomic_DNA"/>
</dbReference>
<dbReference type="SUPFAM" id="SSF56601">
    <property type="entry name" value="beta-lactamase/transpeptidase-like"/>
    <property type="match status" value="1"/>
</dbReference>
<dbReference type="Proteomes" id="UP001595872">
    <property type="component" value="Unassembled WGS sequence"/>
</dbReference>
<accession>A0ABV9TTC9</accession>
<evidence type="ECO:0000313" key="2">
    <source>
        <dbReference type="EMBL" id="MFC4907367.1"/>
    </source>
</evidence>
<dbReference type="InterPro" id="IPR052907">
    <property type="entry name" value="Beta-lactamase/esterase"/>
</dbReference>
<dbReference type="PANTHER" id="PTHR43319">
    <property type="entry name" value="BETA-LACTAMASE-RELATED"/>
    <property type="match status" value="1"/>
</dbReference>
<comment type="caution">
    <text evidence="2">The sequence shown here is derived from an EMBL/GenBank/DDBJ whole genome shotgun (WGS) entry which is preliminary data.</text>
</comment>
<dbReference type="Gene3D" id="3.40.710.10">
    <property type="entry name" value="DD-peptidase/beta-lactamase superfamily"/>
    <property type="match status" value="1"/>
</dbReference>
<dbReference type="RefSeq" id="WP_378253103.1">
    <property type="nucleotide sequence ID" value="NZ_JBHSIT010000002.1"/>
</dbReference>
<dbReference type="EC" id="3.-.-.-" evidence="2"/>
<dbReference type="Pfam" id="PF00144">
    <property type="entry name" value="Beta-lactamase"/>
    <property type="match status" value="1"/>
</dbReference>
<keyword evidence="3" id="KW-1185">Reference proteome</keyword>
<evidence type="ECO:0000313" key="3">
    <source>
        <dbReference type="Proteomes" id="UP001595872"/>
    </source>
</evidence>
<protein>
    <submittedName>
        <fullName evidence="2">Serine hydrolase domain-containing protein</fullName>
        <ecNumber evidence="2">3.-.-.-</ecNumber>
    </submittedName>
</protein>
<name>A0ABV9TTC9_9ACTN</name>
<evidence type="ECO:0000259" key="1">
    <source>
        <dbReference type="Pfam" id="PF00144"/>
    </source>
</evidence>
<reference evidence="3" key="1">
    <citation type="journal article" date="2019" name="Int. J. Syst. Evol. Microbiol.">
        <title>The Global Catalogue of Microorganisms (GCM) 10K type strain sequencing project: providing services to taxonomists for standard genome sequencing and annotation.</title>
        <authorList>
            <consortium name="The Broad Institute Genomics Platform"/>
            <consortium name="The Broad Institute Genome Sequencing Center for Infectious Disease"/>
            <person name="Wu L."/>
            <person name="Ma J."/>
        </authorList>
    </citation>
    <scope>NUCLEOTIDE SEQUENCE [LARGE SCALE GENOMIC DNA]</scope>
    <source>
        <strain evidence="3">KLKA75</strain>
    </source>
</reference>
<dbReference type="InterPro" id="IPR001466">
    <property type="entry name" value="Beta-lactam-related"/>
</dbReference>
<gene>
    <name evidence="2" type="ORF">ACFPCY_08550</name>
</gene>
<sequence length="385" mass="41140">MSATEIGGRCDERFTEVRDAFEAVVAGDAGGASAAVFLDGEPVVDLWGGYADQAQDRAWERDTLTNVWSISKTMTNLCAIILADQGELDLHAPVARYWPQFAAAGKDAVEVRHLLSHTAGLPGWDEPLKSPGDLYDWDRCTGPLAAQRPWWEPGSVSGYHALTQGYLVGEVVRRITGQSPGSFFAERVAGPLGADFHIGLPAADDDRVADVFNLEGLAVPPELQEMSDKVFGKPNVLADPSRTVSTRAWRAAEIPAGNGHGNARSVATVQSVIACGGEVGGVRLLSEKGVQAIFDQQIDGVDLLLRTPVKFGMGWALGYGGSPFTGARTCYWGGAGGHMVTADCDNRLVVAYMMSHMKFGGRFKTTGDERFGAIVKAAYHALNRG</sequence>
<feature type="domain" description="Beta-lactamase-related" evidence="1">
    <location>
        <begin position="18"/>
        <end position="362"/>
    </location>
</feature>
<proteinExistence type="predicted"/>
<dbReference type="InterPro" id="IPR012338">
    <property type="entry name" value="Beta-lactam/transpept-like"/>
</dbReference>
<keyword evidence="2" id="KW-0378">Hydrolase</keyword>
<dbReference type="GO" id="GO:0016787">
    <property type="term" value="F:hydrolase activity"/>
    <property type="evidence" value="ECO:0007669"/>
    <property type="project" value="UniProtKB-KW"/>
</dbReference>